<proteinExistence type="predicted"/>
<dbReference type="OrthoDB" id="5294844at2"/>
<dbReference type="PANTHER" id="PTHR48207">
    <property type="entry name" value="SUCCINATE--HYDROXYMETHYLGLUTARATE COA-TRANSFERASE"/>
    <property type="match status" value="1"/>
</dbReference>
<protein>
    <submittedName>
        <fullName evidence="2">Carnitine dehydratase</fullName>
    </submittedName>
</protein>
<evidence type="ECO:0000256" key="1">
    <source>
        <dbReference type="ARBA" id="ARBA00022679"/>
    </source>
</evidence>
<dbReference type="Proteomes" id="UP000236655">
    <property type="component" value="Chromosome"/>
</dbReference>
<reference evidence="3" key="1">
    <citation type="submission" date="2017-11" db="EMBL/GenBank/DDBJ databases">
        <authorList>
            <person name="Chan K.G."/>
            <person name="Lee L.S."/>
        </authorList>
    </citation>
    <scope>NUCLEOTIDE SEQUENCE [LARGE SCALE GENOMIC DNA]</scope>
    <source>
        <strain evidence="3">DSM 100970</strain>
    </source>
</reference>
<dbReference type="RefSeq" id="WP_102951045.1">
    <property type="nucleotide sequence ID" value="NZ_CP024847.1"/>
</dbReference>
<dbReference type="KEGG" id="nba:CUN60_05360"/>
<keyword evidence="1" id="KW-0808">Transferase</keyword>
<name>A0A2I7N5K0_9NEIS</name>
<dbReference type="InterPro" id="IPR003673">
    <property type="entry name" value="CoA-Trfase_fam_III"/>
</dbReference>
<dbReference type="Gene3D" id="3.30.1540.10">
    <property type="entry name" value="formyl-coa transferase, domain 3"/>
    <property type="match status" value="1"/>
</dbReference>
<evidence type="ECO:0000313" key="2">
    <source>
        <dbReference type="EMBL" id="AUR51746.1"/>
    </source>
</evidence>
<keyword evidence="3" id="KW-1185">Reference proteome</keyword>
<dbReference type="SUPFAM" id="SSF89796">
    <property type="entry name" value="CoA-transferase family III (CaiB/BaiF)"/>
    <property type="match status" value="1"/>
</dbReference>
<dbReference type="InterPro" id="IPR044855">
    <property type="entry name" value="CoA-Trfase_III_dom3_sf"/>
</dbReference>
<dbReference type="GO" id="GO:0008410">
    <property type="term" value="F:CoA-transferase activity"/>
    <property type="evidence" value="ECO:0007669"/>
    <property type="project" value="TreeGrafter"/>
</dbReference>
<sequence>MSKSNPVKELIVIEVAGVLAGPAVGTFFAELGASVIKLENPDNPDVTRNWKLPSEDPKSNISGYFCAVNYNKQYLECNLNSDEGYNKFIELIKSADILISNFRNAKKLNLDYQQLQQINPRLIQANITGYGEENPRGAYDAVLQAESGLMSINGTDESGPIKLPLAFIDILAAHQLKEAILLALLKRSNTGTGSYVAVSLYEAAVASLANQATNWLMGGKIPKPTGSLNPNIAPYGETLICADNNYIVLAIGNDQQFKKLCQVLQLSEIAAEAKYSTNLHRLKNRTELFVILSSKFREKSASEWSKLLLKEDIPAGQVMNMQQLFTEKIAQAMILEENIDGVYTRRVKTVAFKTDFLEQE</sequence>
<gene>
    <name evidence="2" type="ORF">CUN60_05360</name>
</gene>
<dbReference type="Pfam" id="PF02515">
    <property type="entry name" value="CoA_transf_3"/>
    <property type="match status" value="1"/>
</dbReference>
<dbReference type="AlphaFoldDB" id="A0A2I7N5K0"/>
<dbReference type="InterPro" id="IPR023606">
    <property type="entry name" value="CoA-Trfase_III_dom_1_sf"/>
</dbReference>
<dbReference type="InterPro" id="IPR050483">
    <property type="entry name" value="CoA-transferase_III_domain"/>
</dbReference>
<accession>A0A2I7N5K0</accession>
<dbReference type="Gene3D" id="3.40.50.10540">
    <property type="entry name" value="Crotonobetainyl-coa:carnitine coa-transferase, domain 1"/>
    <property type="match status" value="1"/>
</dbReference>
<evidence type="ECO:0000313" key="3">
    <source>
        <dbReference type="Proteomes" id="UP000236655"/>
    </source>
</evidence>
<dbReference type="PANTHER" id="PTHR48207:SF3">
    <property type="entry name" value="SUCCINATE--HYDROXYMETHYLGLUTARATE COA-TRANSFERASE"/>
    <property type="match status" value="1"/>
</dbReference>
<dbReference type="EMBL" id="CP024847">
    <property type="protein sequence ID" value="AUR51746.1"/>
    <property type="molecule type" value="Genomic_DNA"/>
</dbReference>
<organism evidence="2 3">
    <name type="scientific">Aquella oligotrophica</name>
    <dbReference type="NCBI Taxonomy" id="2067065"/>
    <lineage>
        <taxon>Bacteria</taxon>
        <taxon>Pseudomonadati</taxon>
        <taxon>Pseudomonadota</taxon>
        <taxon>Betaproteobacteria</taxon>
        <taxon>Neisseriales</taxon>
        <taxon>Neisseriaceae</taxon>
        <taxon>Aquella</taxon>
    </lineage>
</organism>